<dbReference type="Gene3D" id="3.40.50.80">
    <property type="entry name" value="Nucleotide-binding domain of ferredoxin-NADP reductase (FNR) module"/>
    <property type="match status" value="1"/>
</dbReference>
<dbReference type="Pfam" id="PF04954">
    <property type="entry name" value="SIP"/>
    <property type="match status" value="1"/>
</dbReference>
<dbReference type="InterPro" id="IPR017927">
    <property type="entry name" value="FAD-bd_FR_type"/>
</dbReference>
<dbReference type="PANTHER" id="PTHR30157">
    <property type="entry name" value="FERRIC REDUCTASE, NADPH-DEPENDENT"/>
    <property type="match status" value="1"/>
</dbReference>
<gene>
    <name evidence="2" type="ORF">YM304_41390</name>
</gene>
<dbReference type="InterPro" id="IPR007037">
    <property type="entry name" value="SIP_rossman_dom"/>
</dbReference>
<dbReference type="AlphaFoldDB" id="A0A6C7EDQ9"/>
<accession>A0A6C7EDQ9</accession>
<dbReference type="InterPro" id="IPR017938">
    <property type="entry name" value="Riboflavin_synthase-like_b-brl"/>
</dbReference>
<dbReference type="Pfam" id="PF08021">
    <property type="entry name" value="FAD_binding_9"/>
    <property type="match status" value="1"/>
</dbReference>
<dbReference type="InterPro" id="IPR039261">
    <property type="entry name" value="FNR_nucleotide-bd"/>
</dbReference>
<dbReference type="CDD" id="cd06193">
    <property type="entry name" value="siderophore_interacting"/>
    <property type="match status" value="1"/>
</dbReference>
<dbReference type="KEGG" id="aym:YM304_41390"/>
<dbReference type="GO" id="GO:0016491">
    <property type="term" value="F:oxidoreductase activity"/>
    <property type="evidence" value="ECO:0007669"/>
    <property type="project" value="InterPro"/>
</dbReference>
<dbReference type="Gene3D" id="2.40.30.10">
    <property type="entry name" value="Translation factors"/>
    <property type="match status" value="1"/>
</dbReference>
<proteinExistence type="predicted"/>
<evidence type="ECO:0000259" key="1">
    <source>
        <dbReference type="PROSITE" id="PS51384"/>
    </source>
</evidence>
<dbReference type="EMBL" id="AP012057">
    <property type="protein sequence ID" value="BAN04453.1"/>
    <property type="molecule type" value="Genomic_DNA"/>
</dbReference>
<dbReference type="InterPro" id="IPR039374">
    <property type="entry name" value="SIP_fam"/>
</dbReference>
<dbReference type="PANTHER" id="PTHR30157:SF0">
    <property type="entry name" value="NADPH-DEPENDENT FERRIC-CHELATE REDUCTASE"/>
    <property type="match status" value="1"/>
</dbReference>
<evidence type="ECO:0000313" key="2">
    <source>
        <dbReference type="EMBL" id="BAN04453.1"/>
    </source>
</evidence>
<name>A0A6C7EDQ9_ILUCY</name>
<protein>
    <submittedName>
        <fullName evidence="2">Putative siderophore interacting protein</fullName>
    </submittedName>
</protein>
<dbReference type="PROSITE" id="PS51384">
    <property type="entry name" value="FAD_FR"/>
    <property type="match status" value="1"/>
</dbReference>
<reference evidence="2 3" key="1">
    <citation type="journal article" date="2013" name="Int. J. Syst. Evol. Microbiol.">
        <title>Ilumatobacter nonamiense sp. nov. and Ilumatobacter coccineum sp. nov., isolated from seashore sand.</title>
        <authorList>
            <person name="Matsumoto A."/>
            <person name="Kasai H."/>
            <person name="Matsuo Y."/>
            <person name="Shizuri Y."/>
            <person name="Ichikawa N."/>
            <person name="Fujita N."/>
            <person name="Omura S."/>
            <person name="Takahashi Y."/>
        </authorList>
    </citation>
    <scope>NUCLEOTIDE SEQUENCE [LARGE SCALE GENOMIC DNA]</scope>
    <source>
        <strain evidence="3">NBRC 103263 / KCTC 29153 / YM16-304</strain>
    </source>
</reference>
<keyword evidence="3" id="KW-1185">Reference proteome</keyword>
<sequence>MNPVYGTVEQVEWLSPSMVRIVLGGAGLDHFEASDATDQYVNARFVPDGAPYSVPFDDETIEAVDAAFRPRNRRYTVRYWDAEQRRLTIDFVAHGDVGYAGRWAQRAAVGDRLQISNASGNYRPDPSADWHLLVGDESALPAIAASLDALAPTASGVAIVVVDRPDDEFELTAPAGVDVRWLHRCTAAVPETLALDAVTALDWRPGTVDVFVHGEAAEVRSVRQHLIADRGIDRDGASISPYWRRGHTDEAWREIKRQWMAEQAADA</sequence>
<organism evidence="2 3">
    <name type="scientific">Ilumatobacter coccineus (strain NBRC 103263 / KCTC 29153 / YM16-304)</name>
    <dbReference type="NCBI Taxonomy" id="1313172"/>
    <lineage>
        <taxon>Bacteria</taxon>
        <taxon>Bacillati</taxon>
        <taxon>Actinomycetota</taxon>
        <taxon>Acidimicrobiia</taxon>
        <taxon>Acidimicrobiales</taxon>
        <taxon>Ilumatobacteraceae</taxon>
        <taxon>Ilumatobacter</taxon>
    </lineage>
</organism>
<dbReference type="RefSeq" id="WP_015443700.1">
    <property type="nucleotide sequence ID" value="NC_020520.1"/>
</dbReference>
<dbReference type="Proteomes" id="UP000011863">
    <property type="component" value="Chromosome"/>
</dbReference>
<feature type="domain" description="FAD-binding FR-type" evidence="1">
    <location>
        <begin position="1"/>
        <end position="125"/>
    </location>
</feature>
<evidence type="ECO:0000313" key="3">
    <source>
        <dbReference type="Proteomes" id="UP000011863"/>
    </source>
</evidence>
<dbReference type="SUPFAM" id="SSF63380">
    <property type="entry name" value="Riboflavin synthase domain-like"/>
    <property type="match status" value="1"/>
</dbReference>
<dbReference type="OrthoDB" id="9814826at2"/>
<dbReference type="InterPro" id="IPR013113">
    <property type="entry name" value="SIP_FAD-bd"/>
</dbReference>